<dbReference type="AlphaFoldDB" id="A0A1V2V0L0"/>
<dbReference type="SUPFAM" id="SSF53850">
    <property type="entry name" value="Periplasmic binding protein-like II"/>
    <property type="match status" value="1"/>
</dbReference>
<dbReference type="Gene3D" id="3.40.190.290">
    <property type="match status" value="1"/>
</dbReference>
<dbReference type="SUPFAM" id="SSF46785">
    <property type="entry name" value="Winged helix' DNA-binding domain"/>
    <property type="match status" value="1"/>
</dbReference>
<sequence length="329" mass="37954">MDKIRVLKRSNLKFKWIDLTLISSFDDFYYFYLVVKHGGFSAASEAENISKSKLSRRIIDLENKFNVSLIQRTTRHFKVTDLGQEFYEECCKVIAQVECAENVLLKQKSEPQGVVKVSCPPLMMHFQIRKILNQFLKTYPKVEISLELTSRRVDILHDDIDLAIRTNFEPNEDSNLIVRDVIKTDHCLVASPELLQGRTIEHYSELQDFPSISLGTQKQNPIWHLCNIRNGESVDVPYQPRIKSNDLAGVYYAVMDGLGIADLPFLTVESEIRKGTLVHILPDWKSNIGMLQLVYVSRKGQRLVVEKLIETMIEELRRLPESHEGYLPT</sequence>
<dbReference type="Pfam" id="PF03466">
    <property type="entry name" value="LysR_substrate"/>
    <property type="match status" value="1"/>
</dbReference>
<dbReference type="InterPro" id="IPR036388">
    <property type="entry name" value="WH-like_DNA-bd_sf"/>
</dbReference>
<dbReference type="InterPro" id="IPR000847">
    <property type="entry name" value="LysR_HTH_N"/>
</dbReference>
<keyword evidence="4" id="KW-0804">Transcription</keyword>
<evidence type="ECO:0000256" key="1">
    <source>
        <dbReference type="ARBA" id="ARBA00009437"/>
    </source>
</evidence>
<comment type="similarity">
    <text evidence="1">Belongs to the LysR transcriptional regulatory family.</text>
</comment>
<dbReference type="InterPro" id="IPR058163">
    <property type="entry name" value="LysR-type_TF_proteobact-type"/>
</dbReference>
<dbReference type="InterPro" id="IPR005119">
    <property type="entry name" value="LysR_subst-bd"/>
</dbReference>
<evidence type="ECO:0000313" key="7">
    <source>
        <dbReference type="Proteomes" id="UP000189376"/>
    </source>
</evidence>
<dbReference type="Pfam" id="PF00126">
    <property type="entry name" value="HTH_1"/>
    <property type="match status" value="1"/>
</dbReference>
<dbReference type="EMBL" id="LFZS01000003">
    <property type="protein sequence ID" value="ONN55389.1"/>
    <property type="molecule type" value="Genomic_DNA"/>
</dbReference>
<name>A0A1V2V0L0_9GAMM</name>
<evidence type="ECO:0000259" key="5">
    <source>
        <dbReference type="PROSITE" id="PS50931"/>
    </source>
</evidence>
<dbReference type="GO" id="GO:0003700">
    <property type="term" value="F:DNA-binding transcription factor activity"/>
    <property type="evidence" value="ECO:0007669"/>
    <property type="project" value="InterPro"/>
</dbReference>
<evidence type="ECO:0000256" key="3">
    <source>
        <dbReference type="ARBA" id="ARBA00023125"/>
    </source>
</evidence>
<comment type="caution">
    <text evidence="6">The sequence shown here is derived from an EMBL/GenBank/DDBJ whole genome shotgun (WGS) entry which is preliminary data.</text>
</comment>
<dbReference type="GO" id="GO:0043565">
    <property type="term" value="F:sequence-specific DNA binding"/>
    <property type="evidence" value="ECO:0007669"/>
    <property type="project" value="TreeGrafter"/>
</dbReference>
<accession>A0A1V2V0L0</accession>
<dbReference type="PANTHER" id="PTHR30537">
    <property type="entry name" value="HTH-TYPE TRANSCRIPTIONAL REGULATOR"/>
    <property type="match status" value="1"/>
</dbReference>
<evidence type="ECO:0000256" key="2">
    <source>
        <dbReference type="ARBA" id="ARBA00023015"/>
    </source>
</evidence>
<evidence type="ECO:0000313" key="6">
    <source>
        <dbReference type="EMBL" id="ONN55389.1"/>
    </source>
</evidence>
<dbReference type="PROSITE" id="PS50931">
    <property type="entry name" value="HTH_LYSR"/>
    <property type="match status" value="1"/>
</dbReference>
<feature type="domain" description="HTH lysR-type" evidence="5">
    <location>
        <begin position="25"/>
        <end position="80"/>
    </location>
</feature>
<evidence type="ECO:0000256" key="4">
    <source>
        <dbReference type="ARBA" id="ARBA00023163"/>
    </source>
</evidence>
<dbReference type="PANTHER" id="PTHR30537:SF31">
    <property type="entry name" value="TRANSCRIPTIONAL REGULATOR, LYSR FAMILY"/>
    <property type="match status" value="1"/>
</dbReference>
<keyword evidence="2" id="KW-0805">Transcription regulation</keyword>
<keyword evidence="7" id="KW-1185">Reference proteome</keyword>
<dbReference type="Proteomes" id="UP000189376">
    <property type="component" value="Unassembled WGS sequence"/>
</dbReference>
<proteinExistence type="inferred from homology"/>
<protein>
    <submittedName>
        <fullName evidence="6">LysR family transcriptional regulator</fullName>
    </submittedName>
</protein>
<dbReference type="InterPro" id="IPR036390">
    <property type="entry name" value="WH_DNA-bd_sf"/>
</dbReference>
<gene>
    <name evidence="6" type="ORF">AC058_06005</name>
</gene>
<organism evidence="6 7">
    <name type="scientific">Acinetobacter genomosp. 33YU</name>
    <dbReference type="NCBI Taxonomy" id="1675530"/>
    <lineage>
        <taxon>Bacteria</taxon>
        <taxon>Pseudomonadati</taxon>
        <taxon>Pseudomonadota</taxon>
        <taxon>Gammaproteobacteria</taxon>
        <taxon>Moraxellales</taxon>
        <taxon>Moraxellaceae</taxon>
        <taxon>Acinetobacter</taxon>
    </lineage>
</organism>
<dbReference type="FunFam" id="1.10.10.10:FF:000001">
    <property type="entry name" value="LysR family transcriptional regulator"/>
    <property type="match status" value="1"/>
</dbReference>
<dbReference type="Gene3D" id="1.10.10.10">
    <property type="entry name" value="Winged helix-like DNA-binding domain superfamily/Winged helix DNA-binding domain"/>
    <property type="match status" value="1"/>
</dbReference>
<reference evidence="6 7" key="1">
    <citation type="submission" date="2015-07" db="EMBL/GenBank/DDBJ databases">
        <title>Acinetobacter yuneri, a novel member of Acinetobacter calcoaceticus-Acinetobacter baumannii complex isolated from clinical specimen.</title>
        <authorList>
            <person name="Yu Y."/>
        </authorList>
    </citation>
    <scope>NUCLEOTIDE SEQUENCE [LARGE SCALE GENOMIC DNA]</scope>
    <source>
        <strain evidence="6 7">A362</strain>
    </source>
</reference>
<keyword evidence="3" id="KW-0238">DNA-binding</keyword>
<dbReference type="GO" id="GO:0006351">
    <property type="term" value="P:DNA-templated transcription"/>
    <property type="evidence" value="ECO:0007669"/>
    <property type="project" value="TreeGrafter"/>
</dbReference>